<evidence type="ECO:0000313" key="1">
    <source>
        <dbReference type="EMBL" id="KAK9128308.1"/>
    </source>
</evidence>
<reference evidence="1 2" key="1">
    <citation type="submission" date="2024-01" db="EMBL/GenBank/DDBJ databases">
        <title>Genome assemblies of Stephania.</title>
        <authorList>
            <person name="Yang L."/>
        </authorList>
    </citation>
    <scope>NUCLEOTIDE SEQUENCE [LARGE SCALE GENOMIC DNA]</scope>
    <source>
        <strain evidence="1">YNDBR</strain>
        <tissue evidence="1">Leaf</tissue>
    </source>
</reference>
<name>A0AAP0J6E7_9MAGN</name>
<proteinExistence type="predicted"/>
<dbReference type="AlphaFoldDB" id="A0AAP0J6E7"/>
<evidence type="ECO:0000313" key="2">
    <source>
        <dbReference type="Proteomes" id="UP001420932"/>
    </source>
</evidence>
<dbReference type="Proteomes" id="UP001420932">
    <property type="component" value="Unassembled WGS sequence"/>
</dbReference>
<dbReference type="EMBL" id="JBBNAF010000007">
    <property type="protein sequence ID" value="KAK9128308.1"/>
    <property type="molecule type" value="Genomic_DNA"/>
</dbReference>
<protein>
    <submittedName>
        <fullName evidence="1">Uncharacterized protein</fullName>
    </submittedName>
</protein>
<comment type="caution">
    <text evidence="1">The sequence shown here is derived from an EMBL/GenBank/DDBJ whole genome shotgun (WGS) entry which is preliminary data.</text>
</comment>
<organism evidence="1 2">
    <name type="scientific">Stephania yunnanensis</name>
    <dbReference type="NCBI Taxonomy" id="152371"/>
    <lineage>
        <taxon>Eukaryota</taxon>
        <taxon>Viridiplantae</taxon>
        <taxon>Streptophyta</taxon>
        <taxon>Embryophyta</taxon>
        <taxon>Tracheophyta</taxon>
        <taxon>Spermatophyta</taxon>
        <taxon>Magnoliopsida</taxon>
        <taxon>Ranunculales</taxon>
        <taxon>Menispermaceae</taxon>
        <taxon>Menispermoideae</taxon>
        <taxon>Cissampelideae</taxon>
        <taxon>Stephania</taxon>
    </lineage>
</organism>
<keyword evidence="2" id="KW-1185">Reference proteome</keyword>
<sequence length="110" mass="12281">MEDYLRETSKEFEVFQIEPVIVIALIEGGNEMTIDVISDKPEKPQIESEEYQPLVLVQPTTLPWTFGTPYKGDVLGDPDHLLRLNLGIGLWKKFRPGNSTLVAEVPGGGK</sequence>
<accession>A0AAP0J6E7</accession>
<gene>
    <name evidence="1" type="ORF">Syun_017105</name>
</gene>